<name>A0A9D2FKS5_9FIRM</name>
<evidence type="ECO:0000256" key="2">
    <source>
        <dbReference type="SAM" id="SignalP"/>
    </source>
</evidence>
<keyword evidence="2" id="KW-0732">Signal</keyword>
<reference evidence="4" key="2">
    <citation type="submission" date="2021-04" db="EMBL/GenBank/DDBJ databases">
        <authorList>
            <person name="Gilroy R."/>
        </authorList>
    </citation>
    <scope>NUCLEOTIDE SEQUENCE</scope>
    <source>
        <strain evidence="4">CHK188-11489</strain>
    </source>
</reference>
<evidence type="ECO:0000313" key="5">
    <source>
        <dbReference type="Proteomes" id="UP000824105"/>
    </source>
</evidence>
<feature type="domain" description="Transcobalamin-like C-terminal" evidence="3">
    <location>
        <begin position="95"/>
        <end position="163"/>
    </location>
</feature>
<reference evidence="4" key="1">
    <citation type="journal article" date="2021" name="PeerJ">
        <title>Extensive microbial diversity within the chicken gut microbiome revealed by metagenomics and culture.</title>
        <authorList>
            <person name="Gilroy R."/>
            <person name="Ravi A."/>
            <person name="Getino M."/>
            <person name="Pursley I."/>
            <person name="Horton D.L."/>
            <person name="Alikhan N.F."/>
            <person name="Baker D."/>
            <person name="Gharbi K."/>
            <person name="Hall N."/>
            <person name="Watson M."/>
            <person name="Adriaenssens E.M."/>
            <person name="Foster-Nyarko E."/>
            <person name="Jarju S."/>
            <person name="Secka A."/>
            <person name="Antonio M."/>
            <person name="Oren A."/>
            <person name="Chaudhuri R.R."/>
            <person name="La Ragione R."/>
            <person name="Hildebrand F."/>
            <person name="Pallen M.J."/>
        </authorList>
    </citation>
    <scope>NUCLEOTIDE SEQUENCE</scope>
    <source>
        <strain evidence="4">CHK188-11489</strain>
    </source>
</reference>
<dbReference type="Proteomes" id="UP000824105">
    <property type="component" value="Unassembled WGS sequence"/>
</dbReference>
<proteinExistence type="predicted"/>
<dbReference type="Gene3D" id="2.170.130.30">
    <property type="match status" value="1"/>
</dbReference>
<feature type="region of interest" description="Disordered" evidence="1">
    <location>
        <begin position="37"/>
        <end position="60"/>
    </location>
</feature>
<dbReference type="InterPro" id="IPR027954">
    <property type="entry name" value="Transcobalamin-like_C"/>
</dbReference>
<dbReference type="PROSITE" id="PS51257">
    <property type="entry name" value="PROKAR_LIPOPROTEIN"/>
    <property type="match status" value="1"/>
</dbReference>
<protein>
    <submittedName>
        <fullName evidence="4">DUF4430 domain-containing protein</fullName>
    </submittedName>
</protein>
<accession>A0A9D2FKS5</accession>
<gene>
    <name evidence="4" type="ORF">H9724_06170</name>
</gene>
<feature type="signal peptide" evidence="2">
    <location>
        <begin position="1"/>
        <end position="20"/>
    </location>
</feature>
<evidence type="ECO:0000259" key="3">
    <source>
        <dbReference type="Pfam" id="PF14478"/>
    </source>
</evidence>
<feature type="chain" id="PRO_5038690975" evidence="2">
    <location>
        <begin position="21"/>
        <end position="164"/>
    </location>
</feature>
<organism evidence="4 5">
    <name type="scientific">Candidatus Gemmiger avistercoris</name>
    <dbReference type="NCBI Taxonomy" id="2838606"/>
    <lineage>
        <taxon>Bacteria</taxon>
        <taxon>Bacillati</taxon>
        <taxon>Bacillota</taxon>
        <taxon>Clostridia</taxon>
        <taxon>Eubacteriales</taxon>
        <taxon>Gemmiger</taxon>
    </lineage>
</organism>
<dbReference type="EMBL" id="DXBF01000054">
    <property type="protein sequence ID" value="HIZ62336.1"/>
    <property type="molecule type" value="Genomic_DNA"/>
</dbReference>
<evidence type="ECO:0000313" key="4">
    <source>
        <dbReference type="EMBL" id="HIZ62336.1"/>
    </source>
</evidence>
<sequence>MQMKRSKPSLSLLVCCALFAATALFTTGCTSNETTSSASAASESAAVSESATSTPDTAAAQTEGTVLGEGDTSFTFTVVNGDGQETVYQINTDQATVGDALEELGLIEGEDSEYGLYVTTVDGLTVDYDTDGQYWAFYVDGAYATSGVDTTEINPGSTYTFQVE</sequence>
<evidence type="ECO:0000256" key="1">
    <source>
        <dbReference type="SAM" id="MobiDB-lite"/>
    </source>
</evidence>
<comment type="caution">
    <text evidence="4">The sequence shown here is derived from an EMBL/GenBank/DDBJ whole genome shotgun (WGS) entry which is preliminary data.</text>
</comment>
<feature type="compositionally biased region" description="Low complexity" evidence="1">
    <location>
        <begin position="37"/>
        <end position="54"/>
    </location>
</feature>
<dbReference type="Pfam" id="PF14478">
    <property type="entry name" value="DUF4430"/>
    <property type="match status" value="1"/>
</dbReference>
<dbReference type="AlphaFoldDB" id="A0A9D2FKS5"/>